<keyword evidence="2 4" id="KW-0238">DNA-binding</keyword>
<dbReference type="GO" id="GO:0015074">
    <property type="term" value="P:DNA integration"/>
    <property type="evidence" value="ECO:0007669"/>
    <property type="project" value="UniProtKB-KW"/>
</dbReference>
<feature type="domain" description="Tyr recombinase" evidence="6">
    <location>
        <begin position="190"/>
        <end position="395"/>
    </location>
</feature>
<dbReference type="EMBL" id="KC246860">
    <property type="protein sequence ID" value="AHF25968.1"/>
    <property type="molecule type" value="Genomic_DNA"/>
</dbReference>
<organism evidence="8">
    <name type="scientific">uncultured bacterium Contigcl_1556</name>
    <dbReference type="NCBI Taxonomy" id="1393652"/>
    <lineage>
        <taxon>Bacteria</taxon>
        <taxon>environmental samples</taxon>
    </lineage>
</organism>
<feature type="domain" description="Core-binding (CB)" evidence="7">
    <location>
        <begin position="86"/>
        <end position="169"/>
    </location>
</feature>
<keyword evidence="1" id="KW-0229">DNA integration</keyword>
<dbReference type="GO" id="GO:0003677">
    <property type="term" value="F:DNA binding"/>
    <property type="evidence" value="ECO:0007669"/>
    <property type="project" value="UniProtKB-UniRule"/>
</dbReference>
<dbReference type="InterPro" id="IPR011010">
    <property type="entry name" value="DNA_brk_join_enz"/>
</dbReference>
<dbReference type="Gene3D" id="1.10.443.10">
    <property type="entry name" value="Intergrase catalytic core"/>
    <property type="match status" value="1"/>
</dbReference>
<evidence type="ECO:0000256" key="2">
    <source>
        <dbReference type="ARBA" id="ARBA00023125"/>
    </source>
</evidence>
<dbReference type="Gene3D" id="1.10.150.130">
    <property type="match status" value="1"/>
</dbReference>
<dbReference type="Pfam" id="PF00589">
    <property type="entry name" value="Phage_integrase"/>
    <property type="match status" value="1"/>
</dbReference>
<evidence type="ECO:0000256" key="4">
    <source>
        <dbReference type="PROSITE-ProRule" id="PRU01248"/>
    </source>
</evidence>
<keyword evidence="3" id="KW-0233">DNA recombination</keyword>
<dbReference type="PROSITE" id="PS51900">
    <property type="entry name" value="CB"/>
    <property type="match status" value="1"/>
</dbReference>
<dbReference type="CDD" id="cd01189">
    <property type="entry name" value="INT_ICEBs1_C_like"/>
    <property type="match status" value="1"/>
</dbReference>
<dbReference type="InterPro" id="IPR013762">
    <property type="entry name" value="Integrase-like_cat_sf"/>
</dbReference>
<protein>
    <submittedName>
        <fullName evidence="8">Putative site-specific recombinase</fullName>
    </submittedName>
</protein>
<evidence type="ECO:0000259" key="6">
    <source>
        <dbReference type="PROSITE" id="PS51898"/>
    </source>
</evidence>
<dbReference type="InterPro" id="IPR050090">
    <property type="entry name" value="Tyrosine_recombinase_XerCD"/>
</dbReference>
<dbReference type="SUPFAM" id="SSF56349">
    <property type="entry name" value="DNA breaking-rejoining enzymes"/>
    <property type="match status" value="1"/>
</dbReference>
<evidence type="ECO:0000313" key="8">
    <source>
        <dbReference type="EMBL" id="AHF25968.1"/>
    </source>
</evidence>
<dbReference type="InterPro" id="IPR044068">
    <property type="entry name" value="CB"/>
</dbReference>
<evidence type="ECO:0000256" key="1">
    <source>
        <dbReference type="ARBA" id="ARBA00022908"/>
    </source>
</evidence>
<dbReference type="PANTHER" id="PTHR30349:SF91">
    <property type="entry name" value="INTA PROTEIN"/>
    <property type="match status" value="1"/>
</dbReference>
<evidence type="ECO:0000256" key="5">
    <source>
        <dbReference type="SAM" id="Coils"/>
    </source>
</evidence>
<dbReference type="Pfam" id="PF14659">
    <property type="entry name" value="Phage_int_SAM_3"/>
    <property type="match status" value="1"/>
</dbReference>
<name>W0FM39_9BACT</name>
<keyword evidence="5" id="KW-0175">Coiled coil</keyword>
<accession>W0FM39</accession>
<dbReference type="InterPro" id="IPR010998">
    <property type="entry name" value="Integrase_recombinase_N"/>
</dbReference>
<feature type="coiled-coil region" evidence="5">
    <location>
        <begin position="45"/>
        <end position="76"/>
    </location>
</feature>
<reference evidence="8" key="1">
    <citation type="journal article" date="2013" name="PLoS ONE">
        <title>Metagenomic insights into the carbohydrate-active enzymes carried by the microorganisms adhering to solid digesta in the rumen of cows.</title>
        <authorList>
            <person name="Wang L."/>
            <person name="Hatem A."/>
            <person name="Catalyurek U.V."/>
            <person name="Morrison M."/>
            <person name="Yu Z."/>
        </authorList>
    </citation>
    <scope>NUCLEOTIDE SEQUENCE</scope>
</reference>
<proteinExistence type="predicted"/>
<evidence type="ECO:0000256" key="3">
    <source>
        <dbReference type="ARBA" id="ARBA00023172"/>
    </source>
</evidence>
<dbReference type="AlphaFoldDB" id="W0FM39"/>
<dbReference type="GO" id="GO:0006310">
    <property type="term" value="P:DNA recombination"/>
    <property type="evidence" value="ECO:0007669"/>
    <property type="project" value="UniProtKB-KW"/>
</dbReference>
<dbReference type="InterPro" id="IPR004107">
    <property type="entry name" value="Integrase_SAM-like_N"/>
</dbReference>
<dbReference type="PANTHER" id="PTHR30349">
    <property type="entry name" value="PHAGE INTEGRASE-RELATED"/>
    <property type="match status" value="1"/>
</dbReference>
<sequence length="405" mass="46229">MATKRVNGEGCIRKRNATTWEARITVSRDPVTKKQKYKCFYGKSRKEVKAKMDAYLEQKEEQEQFAQAVADKVTAQSQAAEHEDDLFLSDWLDIWHKSYLSDIKLSTRGNYRSIIDNHIIPVLGNYRLSKLKAPAIQDFYNLLRDEKHLSPKYIKNIHGVLHSALDKAVEVEYAAKNYSSVCSIPKVEDPEIKPLNKQEQERLFAALKGEPFEDLILTDLFTGLRCGELIGLTWDCIDFDQGIIHVKKQLSMPRKKGGGGKCYWSSLKNGKTRIVVPAPFVMDVLKHHKAVQAAQKLAAGSLWDEGDFPGLVFTHPNGYHYIQPTIWKEFQKILKKAGLNHYRVHDLRHTFAVNSIKAGDDIKTLQENMGHYSAAFTLDKYGHVVDEMRKASSSRMQKLIESMSM</sequence>
<evidence type="ECO:0000259" key="7">
    <source>
        <dbReference type="PROSITE" id="PS51900"/>
    </source>
</evidence>
<dbReference type="PROSITE" id="PS51898">
    <property type="entry name" value="TYR_RECOMBINASE"/>
    <property type="match status" value="1"/>
</dbReference>
<dbReference type="InterPro" id="IPR002104">
    <property type="entry name" value="Integrase_catalytic"/>
</dbReference>